<dbReference type="Ensembl" id="ENSONIT00000041327.1">
    <property type="protein sequence ID" value="ENSONIP00000080009.1"/>
    <property type="gene ID" value="ENSONIG00000042025.1"/>
</dbReference>
<dbReference type="InterPro" id="IPR043502">
    <property type="entry name" value="DNA/RNA_pol_sf"/>
</dbReference>
<evidence type="ECO:0000256" key="5">
    <source>
        <dbReference type="ARBA" id="ARBA00022695"/>
    </source>
</evidence>
<dbReference type="Gene3D" id="3.30.70.270">
    <property type="match status" value="2"/>
</dbReference>
<dbReference type="GO" id="GO:0006508">
    <property type="term" value="P:proteolysis"/>
    <property type="evidence" value="ECO:0007669"/>
    <property type="project" value="UniProtKB-KW"/>
</dbReference>
<reference evidence="16" key="3">
    <citation type="submission" date="2025-09" db="UniProtKB">
        <authorList>
            <consortium name="Ensembl"/>
        </authorList>
    </citation>
    <scope>IDENTIFICATION</scope>
</reference>
<evidence type="ECO:0000313" key="17">
    <source>
        <dbReference type="Proteomes" id="UP000005207"/>
    </source>
</evidence>
<dbReference type="Pfam" id="PF17921">
    <property type="entry name" value="Integrase_H2C2"/>
    <property type="match status" value="1"/>
</dbReference>
<evidence type="ECO:0000256" key="7">
    <source>
        <dbReference type="ARBA" id="ARBA00022759"/>
    </source>
</evidence>
<feature type="domain" description="Reverse transcriptase" evidence="14">
    <location>
        <begin position="167"/>
        <end position="346"/>
    </location>
</feature>
<dbReference type="GO" id="GO:0003964">
    <property type="term" value="F:RNA-directed DNA polymerase activity"/>
    <property type="evidence" value="ECO:0007669"/>
    <property type="project" value="UniProtKB-KW"/>
</dbReference>
<dbReference type="FunFam" id="3.10.10.10:FF:000007">
    <property type="entry name" value="Retrovirus-related Pol polyprotein from transposon 17.6-like Protein"/>
    <property type="match status" value="1"/>
</dbReference>
<keyword evidence="5" id="KW-0548">Nucleotidyltransferase</keyword>
<dbReference type="GeneTree" id="ENSGT01100000263500"/>
<dbReference type="InterPro" id="IPR036397">
    <property type="entry name" value="RNaseH_sf"/>
</dbReference>
<dbReference type="AlphaFoldDB" id="A0A669F7M6"/>
<dbReference type="GO" id="GO:0008233">
    <property type="term" value="F:peptidase activity"/>
    <property type="evidence" value="ECO:0007669"/>
    <property type="project" value="UniProtKB-KW"/>
</dbReference>
<dbReference type="Gene3D" id="3.10.10.10">
    <property type="entry name" value="HIV Type 1 Reverse Transcriptase, subunit A, domain 1"/>
    <property type="match status" value="1"/>
</dbReference>
<evidence type="ECO:0000256" key="1">
    <source>
        <dbReference type="ARBA" id="ARBA00010879"/>
    </source>
</evidence>
<dbReference type="CDD" id="cd09274">
    <property type="entry name" value="RNase_HI_RT_Ty3"/>
    <property type="match status" value="1"/>
</dbReference>
<dbReference type="InterPro" id="IPR012337">
    <property type="entry name" value="RNaseH-like_sf"/>
</dbReference>
<accession>A0A669F7M6</accession>
<dbReference type="Pfam" id="PF00078">
    <property type="entry name" value="RVT_1"/>
    <property type="match status" value="1"/>
</dbReference>
<keyword evidence="6" id="KW-0540">Nuclease</keyword>
<dbReference type="FunFam" id="3.30.420.10:FF:000032">
    <property type="entry name" value="Retrovirus-related Pol polyprotein from transposon 297-like Protein"/>
    <property type="match status" value="1"/>
</dbReference>
<dbReference type="GO" id="GO:0003676">
    <property type="term" value="F:nucleic acid binding"/>
    <property type="evidence" value="ECO:0007669"/>
    <property type="project" value="InterPro"/>
</dbReference>
<reference evidence="17" key="1">
    <citation type="submission" date="2012-01" db="EMBL/GenBank/DDBJ databases">
        <title>The Genome Sequence of Oreochromis niloticus (Nile Tilapia).</title>
        <authorList>
            <consortium name="Broad Institute Genome Assembly Team"/>
            <consortium name="Broad Institute Sequencing Platform"/>
            <person name="Di Palma F."/>
            <person name="Johnson J."/>
            <person name="Lander E.S."/>
            <person name="Lindblad-Toh K."/>
        </authorList>
    </citation>
    <scope>NUCLEOTIDE SEQUENCE [LARGE SCALE GENOMIC DNA]</scope>
</reference>
<proteinExistence type="inferred from homology"/>
<dbReference type="Gene3D" id="3.30.420.10">
    <property type="entry name" value="Ribonuclease H-like superfamily/Ribonuclease H"/>
    <property type="match status" value="1"/>
</dbReference>
<dbReference type="InParanoid" id="A0A669F7M6"/>
<dbReference type="EC" id="3.1.26.4" evidence="2"/>
<keyword evidence="7" id="KW-0255">Endonuclease</keyword>
<dbReference type="FunFam" id="1.10.340.70:FF:000001">
    <property type="entry name" value="Retrovirus-related Pol polyprotein from transposon gypsy-like Protein"/>
    <property type="match status" value="1"/>
</dbReference>
<name>A0A669F7M6_ORENI</name>
<dbReference type="PROSITE" id="PS50994">
    <property type="entry name" value="INTEGRASE"/>
    <property type="match status" value="1"/>
</dbReference>
<keyword evidence="10" id="KW-0511">Multifunctional enzyme</keyword>
<dbReference type="Proteomes" id="UP000005207">
    <property type="component" value="Linkage group LG2"/>
</dbReference>
<keyword evidence="8" id="KW-0378">Hydrolase</keyword>
<evidence type="ECO:0000256" key="9">
    <source>
        <dbReference type="ARBA" id="ARBA00022918"/>
    </source>
</evidence>
<dbReference type="PANTHER" id="PTHR37984:SF5">
    <property type="entry name" value="PROTEIN NYNRIN-LIKE"/>
    <property type="match status" value="1"/>
</dbReference>
<evidence type="ECO:0000256" key="4">
    <source>
        <dbReference type="ARBA" id="ARBA00022679"/>
    </source>
</evidence>
<dbReference type="SUPFAM" id="SSF56672">
    <property type="entry name" value="DNA/RNA polymerases"/>
    <property type="match status" value="1"/>
</dbReference>
<dbReference type="OMA" id="KIHAPMK"/>
<keyword evidence="4" id="KW-0808">Transferase</keyword>
<dbReference type="PANTHER" id="PTHR37984">
    <property type="entry name" value="PROTEIN CBG26694"/>
    <property type="match status" value="1"/>
</dbReference>
<sequence>MLLEPTNTLVPSGLVVVPTLVETDRHVFPVQVVNFSQEDVWLAPRTRLGVLTVVECVENAAEVQFNRISADHEEVSLSKKGATESDGELKLLIEQLSIGGSQEEQTKLAALLAQYADVFAFKDEDLGYTEKVSHEIHLVDDVPVTQAYRRIPPTQYKEVREHITQLLKKGVIKESTSAYASPIVLVRKTDNSLRLCVDYRRLNAKTRRDAFPLPRIDESFDALHGARFFSTIDLASGYHQVAVHERDRHKTAFTTPFGLFEYTRLPFGVCNGPATFQRLMQAIMSDLILQIMLVYLDDILVYSSTFEDHLARLQTVLQRLRETGLKVKVEKCHFLQSSVRFLGHQISAEGIGTDPDKIAAVRQWPVPTTVKELRSFLGFCSYYRRFLHGFSQLAGPLHDLINAWGKDDSPAKYKNLLESVWTPSCQESFEQLKEKLTSVPLLAYADFSLPFVVETDASSLGLGAVLYQVQGGRKRVIAYASRRLRNAERNDRNYSSMKLELLALKWAVSEKFRGYLLGSKFTVVTDNNPLCHLNSAKLGAIEQRWVAQLAPFDFEVQYRPGRCNTAADTLSRQPLAGEPQPAGDEEEFDECISICNLVSRGTTLGLDLVSAGVKCCQVRQARVTAVEQDTHFTDSQGNTPTLPGYSKEELRQFQGSDPTIKSFRQFWDKKKKPTHQQRKGLAKSVISLLRQWSRIIEIEGLLYRVIEDGHLGRCQQLLLPACLKEAVLGSVHDQMGHQGVERTQNLLRQRCFWVGMYEEVDQWIKKCYRCVLTKLPQPKIHAPVKPFLATRPLEVVAVDFSVLEPASDGRENVLVVTDVFTKFTQAFPTRDQKADTTAKILLREWFMRYGVPERLHSDQGRNFESEVIQELCKLYGVKKSRTTPHHPQGNAQCERFNRTLHDLLRTLPPDKKRRWPEYLPELVYAYNVTPHATTGHSPYYLMFGVHPHLPVDALLGQEQVLDKKHDWLIVHQQRLNEAHNRARQYTEQKAAERLELDKTRVYCPPVEIGQFVYLRHWPQGRNKIQDAWSPVVYRVVEVQGSTHTVEPVEGGPVKRVHRANLRPCIGPIPAPRKKKNNGSSVIAGPMTEEKTGCSDSDPEYVLLGETSYPIAEQGSDGDREAVQSNGVLESVNTDDACVPAPSASEQVSTPETVAAETNGDIGVITPTPVPRRSKRANAGVHSNPYNVPVSACHAITLSPEVLSQLLTNMGTALFKEAVHELKYTN</sequence>
<dbReference type="GO" id="GO:0015074">
    <property type="term" value="P:DNA integration"/>
    <property type="evidence" value="ECO:0007669"/>
    <property type="project" value="InterPro"/>
</dbReference>
<dbReference type="Gene3D" id="1.10.340.70">
    <property type="match status" value="1"/>
</dbReference>
<dbReference type="InterPro" id="IPR050951">
    <property type="entry name" value="Retrovirus_Pol_polyprotein"/>
</dbReference>
<dbReference type="InterPro" id="IPR000477">
    <property type="entry name" value="RT_dom"/>
</dbReference>
<dbReference type="InterPro" id="IPR041588">
    <property type="entry name" value="Integrase_H2C2"/>
</dbReference>
<dbReference type="InterPro" id="IPR043128">
    <property type="entry name" value="Rev_trsase/Diguanyl_cyclase"/>
</dbReference>
<dbReference type="CDD" id="cd01647">
    <property type="entry name" value="RT_LTR"/>
    <property type="match status" value="1"/>
</dbReference>
<dbReference type="FunFam" id="3.30.70.270:FF:000020">
    <property type="entry name" value="Transposon Tf2-6 polyprotein-like Protein"/>
    <property type="match status" value="1"/>
</dbReference>
<evidence type="ECO:0000256" key="2">
    <source>
        <dbReference type="ARBA" id="ARBA00012180"/>
    </source>
</evidence>
<evidence type="ECO:0000256" key="13">
    <source>
        <dbReference type="SAM" id="MobiDB-lite"/>
    </source>
</evidence>
<protein>
    <recommendedName>
        <fullName evidence="11">Gypsy retrotransposon integrase-like protein 1</fullName>
        <ecNumber evidence="2">3.1.26.4</ecNumber>
    </recommendedName>
</protein>
<keyword evidence="12" id="KW-0175">Coiled coil</keyword>
<evidence type="ECO:0000259" key="14">
    <source>
        <dbReference type="PROSITE" id="PS50878"/>
    </source>
</evidence>
<organism evidence="16 17">
    <name type="scientific">Oreochromis niloticus</name>
    <name type="common">Nile tilapia</name>
    <name type="synonym">Tilapia nilotica</name>
    <dbReference type="NCBI Taxonomy" id="8128"/>
    <lineage>
        <taxon>Eukaryota</taxon>
        <taxon>Metazoa</taxon>
        <taxon>Chordata</taxon>
        <taxon>Craniata</taxon>
        <taxon>Vertebrata</taxon>
        <taxon>Euteleostomi</taxon>
        <taxon>Actinopterygii</taxon>
        <taxon>Neopterygii</taxon>
        <taxon>Teleostei</taxon>
        <taxon>Neoteleostei</taxon>
        <taxon>Acanthomorphata</taxon>
        <taxon>Ovalentaria</taxon>
        <taxon>Cichlomorphae</taxon>
        <taxon>Cichliformes</taxon>
        <taxon>Cichlidae</taxon>
        <taxon>African cichlids</taxon>
        <taxon>Pseudocrenilabrinae</taxon>
        <taxon>Oreochromini</taxon>
        <taxon>Oreochromis</taxon>
    </lineage>
</organism>
<feature type="region of interest" description="Disordered" evidence="13">
    <location>
        <begin position="1064"/>
        <end position="1095"/>
    </location>
</feature>
<dbReference type="SUPFAM" id="SSF53098">
    <property type="entry name" value="Ribonuclease H-like"/>
    <property type="match status" value="1"/>
</dbReference>
<evidence type="ECO:0000256" key="10">
    <source>
        <dbReference type="ARBA" id="ARBA00023268"/>
    </source>
</evidence>
<dbReference type="Pfam" id="PF00665">
    <property type="entry name" value="rve"/>
    <property type="match status" value="1"/>
</dbReference>
<reference evidence="16" key="2">
    <citation type="submission" date="2025-08" db="UniProtKB">
        <authorList>
            <consortium name="Ensembl"/>
        </authorList>
    </citation>
    <scope>IDENTIFICATION</scope>
</reference>
<evidence type="ECO:0000259" key="15">
    <source>
        <dbReference type="PROSITE" id="PS50994"/>
    </source>
</evidence>
<keyword evidence="17" id="KW-1185">Reference proteome</keyword>
<dbReference type="InterPro" id="IPR041577">
    <property type="entry name" value="RT_RNaseH_2"/>
</dbReference>
<dbReference type="Pfam" id="PF17919">
    <property type="entry name" value="RT_RNaseH_2"/>
    <property type="match status" value="1"/>
</dbReference>
<feature type="coiled-coil region" evidence="12">
    <location>
        <begin position="968"/>
        <end position="995"/>
    </location>
</feature>
<keyword evidence="9" id="KW-0695">RNA-directed DNA polymerase</keyword>
<evidence type="ECO:0000256" key="3">
    <source>
        <dbReference type="ARBA" id="ARBA00022670"/>
    </source>
</evidence>
<evidence type="ECO:0000256" key="6">
    <source>
        <dbReference type="ARBA" id="ARBA00022722"/>
    </source>
</evidence>
<dbReference type="GO" id="GO:0004523">
    <property type="term" value="F:RNA-DNA hybrid ribonuclease activity"/>
    <property type="evidence" value="ECO:0007669"/>
    <property type="project" value="UniProtKB-EC"/>
</dbReference>
<evidence type="ECO:0000256" key="8">
    <source>
        <dbReference type="ARBA" id="ARBA00022801"/>
    </source>
</evidence>
<dbReference type="FunFam" id="3.10.20.370:FF:000001">
    <property type="entry name" value="Retrovirus-related Pol polyprotein from transposon 17.6-like protein"/>
    <property type="match status" value="1"/>
</dbReference>
<keyword evidence="3" id="KW-0645">Protease</keyword>
<evidence type="ECO:0000313" key="16">
    <source>
        <dbReference type="Ensembl" id="ENSONIP00000080009.1"/>
    </source>
</evidence>
<comment type="similarity">
    <text evidence="1">Belongs to the beta type-B retroviral polymerase family. HERV class-II K(HML-2) pol subfamily.</text>
</comment>
<evidence type="ECO:0000256" key="11">
    <source>
        <dbReference type="ARBA" id="ARBA00039658"/>
    </source>
</evidence>
<feature type="domain" description="Integrase catalytic" evidence="15">
    <location>
        <begin position="788"/>
        <end position="946"/>
    </location>
</feature>
<dbReference type="PROSITE" id="PS50878">
    <property type="entry name" value="RT_POL"/>
    <property type="match status" value="1"/>
</dbReference>
<dbReference type="InterPro" id="IPR001584">
    <property type="entry name" value="Integrase_cat-core"/>
</dbReference>
<evidence type="ECO:0000256" key="12">
    <source>
        <dbReference type="SAM" id="Coils"/>
    </source>
</evidence>